<accession>A0A9J7L6Y2</accession>
<sequence>MMASNPLFTGPKTGNHHRPGMFTYNTQQNRLPARHSNMAAPSDQDSVETPRKKARLDNAATGSGFNDTFADDDEFLTADDLDQIDFMASQAYSQADPSETAPAEPRQQKQNGCNMGQASTSATRNLVQSNVPNFDSLTSFSQVTNNSSLGSRQLQTKRQTQGSTSGVSSAGSFTFKSASGRTTHVSNSNVLPKGGDGGSSTKVMAQNSRELENKRGGGMTFRQKGEVQVSSAASVTTGSNLSKAGPSSTRQTGPDINQQELNRLKAECDNYKKQLASLQEEQFGKEGEIKILRGSLKKHQEEIDQFKKARLEEEEKKVQAQTSKEKELEKELERLKTQLQFKEAEVTEAQNVVKVMEQKCKRLAEGGNSSTTPVNSPKVGGIPAKFKSEPKSPRTPGRGNFPTKESFMEEGKTKKSPGQVKGEGSGATNTPEKNVSPARKSESPGVKSRLQNSPEKTSSEAAQVPQTERPLSLGLGIVTDGFSGPLLMQKLLLPGNLPASYGKKESHDAQQGLLTLFQLQCQVDQPASGSKDHGHLGNAQGSSTGPVPTSSVSSSASSTTTLNPEHHKLALHGISHLLSPARRKEDNKQHVVHRDAKSLSDLLKCPPQTTESVVSLFPMIEDHLSQYRDVIQTKINQSLVTSMDSSSKGGSFEGGSIDSSNCSSNVSESVVNFRQAKEGAANALRLLERLLRYCPEAGNVLMQGWVSSQSQEVAVTMHEKIQSGQQDEDVMIVEEGTSIPSLEKKMDTSTGNTSTIVMASSSPEQTTRSPSFQTHPWLSTCQLFGDLLKLFDLQVNHKVHSAPVVTMATLEVLTALASSCDKKDLDNFKPLFSDSLLPSCLTEDCDVMIVTLCAQLLVSLTPCTALVSSFCTQTESCPLLNMYYHGERQGGATVQQWVAMQQQVVRLLSTVVSTHPGGTTLLVKSDCQCSMEVVRSLVIMLYRAVSEVLEGRDTSSAREHLQLLRSGTLVLHHLSLHDPLYGEHHAAVEHQYTRLVHGLKRVFSKLTDVRENEEIAVHDLWELDHQILDDSGGSQDDQMEVDP</sequence>
<dbReference type="GO" id="GO:0006281">
    <property type="term" value="P:DNA repair"/>
    <property type="evidence" value="ECO:0000318"/>
    <property type="project" value="GO_Central"/>
</dbReference>
<feature type="region of interest" description="Disordered" evidence="2">
    <location>
        <begin position="92"/>
        <end position="119"/>
    </location>
</feature>
<dbReference type="GO" id="GO:0000077">
    <property type="term" value="P:DNA damage checkpoint signaling"/>
    <property type="evidence" value="ECO:0007669"/>
    <property type="project" value="InterPro"/>
</dbReference>
<dbReference type="AlphaFoldDB" id="A0A9J7L6Y2"/>
<feature type="compositionally biased region" description="Polar residues" evidence="2">
    <location>
        <begin position="108"/>
        <end position="119"/>
    </location>
</feature>
<keyword evidence="1" id="KW-0175">Coiled coil</keyword>
<dbReference type="KEGG" id="bfo:118415960"/>
<protein>
    <submittedName>
        <fullName evidence="4">ATR-interacting protein-like</fullName>
    </submittedName>
</protein>
<name>A0A9J7L6Y2_BRAFL</name>
<dbReference type="RefSeq" id="XP_035676818.1">
    <property type="nucleotide sequence ID" value="XM_035820925.1"/>
</dbReference>
<dbReference type="PANTHER" id="PTHR28594">
    <property type="entry name" value="ATR-INTERACTING PROTEIN"/>
    <property type="match status" value="1"/>
</dbReference>
<proteinExistence type="predicted"/>
<feature type="compositionally biased region" description="Polar residues" evidence="2">
    <location>
        <begin position="228"/>
        <end position="255"/>
    </location>
</feature>
<dbReference type="Proteomes" id="UP000001554">
    <property type="component" value="Chromosome 5"/>
</dbReference>
<reference evidence="4" key="2">
    <citation type="submission" date="2025-08" db="UniProtKB">
        <authorList>
            <consortium name="RefSeq"/>
        </authorList>
    </citation>
    <scope>IDENTIFICATION</scope>
    <source>
        <strain evidence="4">S238N-H82</strain>
        <tissue evidence="4">Testes</tissue>
    </source>
</reference>
<evidence type="ECO:0000256" key="2">
    <source>
        <dbReference type="SAM" id="MobiDB-lite"/>
    </source>
</evidence>
<feature type="compositionally biased region" description="Low complexity" evidence="2">
    <location>
        <begin position="541"/>
        <end position="561"/>
    </location>
</feature>
<dbReference type="OrthoDB" id="6428926at2759"/>
<feature type="region of interest" description="Disordered" evidence="2">
    <location>
        <begin position="525"/>
        <end position="562"/>
    </location>
</feature>
<dbReference type="PANTHER" id="PTHR28594:SF1">
    <property type="entry name" value="ATR-INTERACTING PROTEIN"/>
    <property type="match status" value="1"/>
</dbReference>
<evidence type="ECO:0000313" key="3">
    <source>
        <dbReference type="Proteomes" id="UP000001554"/>
    </source>
</evidence>
<keyword evidence="3" id="KW-1185">Reference proteome</keyword>
<dbReference type="OMA" id="CALAQHH"/>
<evidence type="ECO:0000256" key="1">
    <source>
        <dbReference type="SAM" id="Coils"/>
    </source>
</evidence>
<feature type="region of interest" description="Disordered" evidence="2">
    <location>
        <begin position="642"/>
        <end position="663"/>
    </location>
</feature>
<feature type="region of interest" description="Disordered" evidence="2">
    <location>
        <begin position="146"/>
        <end position="255"/>
    </location>
</feature>
<evidence type="ECO:0000313" key="4">
    <source>
        <dbReference type="RefSeq" id="XP_035676818.1"/>
    </source>
</evidence>
<dbReference type="InterPro" id="IPR033349">
    <property type="entry name" value="ATRIP"/>
</dbReference>
<dbReference type="GeneID" id="118415960"/>
<feature type="compositionally biased region" description="Polar residues" evidence="2">
    <location>
        <begin position="146"/>
        <end position="190"/>
    </location>
</feature>
<organism evidence="3 4">
    <name type="scientific">Branchiostoma floridae</name>
    <name type="common">Florida lancelet</name>
    <name type="synonym">Amphioxus</name>
    <dbReference type="NCBI Taxonomy" id="7739"/>
    <lineage>
        <taxon>Eukaryota</taxon>
        <taxon>Metazoa</taxon>
        <taxon>Chordata</taxon>
        <taxon>Cephalochordata</taxon>
        <taxon>Leptocardii</taxon>
        <taxon>Amphioxiformes</taxon>
        <taxon>Branchiostomatidae</taxon>
        <taxon>Branchiostoma</taxon>
    </lineage>
</organism>
<feature type="coiled-coil region" evidence="1">
    <location>
        <begin position="261"/>
        <end position="359"/>
    </location>
</feature>
<gene>
    <name evidence="4" type="primary">LOC118415960</name>
</gene>
<feature type="compositionally biased region" description="Polar residues" evidence="2">
    <location>
        <begin position="449"/>
        <end position="466"/>
    </location>
</feature>
<feature type="region of interest" description="Disordered" evidence="2">
    <location>
        <begin position="1"/>
        <end position="23"/>
    </location>
</feature>
<feature type="compositionally biased region" description="Low complexity" evidence="2">
    <location>
        <begin position="645"/>
        <end position="663"/>
    </location>
</feature>
<feature type="compositionally biased region" description="Polar residues" evidence="2">
    <location>
        <begin position="199"/>
        <end position="208"/>
    </location>
</feature>
<feature type="region of interest" description="Disordered" evidence="2">
    <location>
        <begin position="364"/>
        <end position="467"/>
    </location>
</feature>
<reference evidence="3" key="1">
    <citation type="journal article" date="2020" name="Nat. Ecol. Evol.">
        <title>Deeply conserved synteny resolves early events in vertebrate evolution.</title>
        <authorList>
            <person name="Simakov O."/>
            <person name="Marletaz F."/>
            <person name="Yue J.X."/>
            <person name="O'Connell B."/>
            <person name="Jenkins J."/>
            <person name="Brandt A."/>
            <person name="Calef R."/>
            <person name="Tung C.H."/>
            <person name="Huang T.K."/>
            <person name="Schmutz J."/>
            <person name="Satoh N."/>
            <person name="Yu J.K."/>
            <person name="Putnam N.H."/>
            <person name="Green R.E."/>
            <person name="Rokhsar D.S."/>
        </authorList>
    </citation>
    <scope>NUCLEOTIDE SEQUENCE [LARGE SCALE GENOMIC DNA]</scope>
    <source>
        <strain evidence="3">S238N-H82</strain>
    </source>
</reference>